<dbReference type="GO" id="GO:0000712">
    <property type="term" value="P:resolution of meiotic recombination intermediates"/>
    <property type="evidence" value="ECO:0007669"/>
    <property type="project" value="TreeGrafter"/>
</dbReference>
<dbReference type="InterPro" id="IPR013757">
    <property type="entry name" value="Topo_IIA_A_a_sf"/>
</dbReference>
<dbReference type="AlphaFoldDB" id="A0A8T2JCK8"/>
<name>A0A8T2JCK8_9PIPI</name>
<evidence type="ECO:0000259" key="8">
    <source>
        <dbReference type="PROSITE" id="PS52040"/>
    </source>
</evidence>
<dbReference type="Gene3D" id="3.90.199.10">
    <property type="entry name" value="Topoisomerase II, domain 5"/>
    <property type="match status" value="1"/>
</dbReference>
<keyword evidence="6" id="KW-0175">Coiled coil</keyword>
<gene>
    <name evidence="9" type="ORF">GDO86_011652</name>
</gene>
<dbReference type="InterPro" id="IPR002205">
    <property type="entry name" value="Topo_IIA_dom_A"/>
</dbReference>
<feature type="coiled-coil region" evidence="6">
    <location>
        <begin position="336"/>
        <end position="379"/>
    </location>
</feature>
<evidence type="ECO:0000256" key="2">
    <source>
        <dbReference type="ARBA" id="ARBA00004642"/>
    </source>
</evidence>
<feature type="region of interest" description="Disordered" evidence="7">
    <location>
        <begin position="288"/>
        <end position="316"/>
    </location>
</feature>
<reference evidence="9" key="1">
    <citation type="thesis" date="2020" institute="ProQuest LLC" country="789 East Eisenhower Parkway, Ann Arbor, MI, USA">
        <title>Comparative Genomics and Chromosome Evolution.</title>
        <authorList>
            <person name="Mudd A.B."/>
        </authorList>
    </citation>
    <scope>NUCLEOTIDE SEQUENCE</scope>
    <source>
        <strain evidence="9">Female2</strain>
        <tissue evidence="9">Blood</tissue>
    </source>
</reference>
<feature type="compositionally biased region" description="Acidic residues" evidence="7">
    <location>
        <begin position="296"/>
        <end position="309"/>
    </location>
</feature>
<dbReference type="Gene3D" id="1.10.268.10">
    <property type="entry name" value="Topoisomerase, domain 3"/>
    <property type="match status" value="1"/>
</dbReference>
<feature type="compositionally biased region" description="Acidic residues" evidence="7">
    <location>
        <begin position="853"/>
        <end position="863"/>
    </location>
</feature>
<keyword evidence="4 5" id="KW-0238">DNA-binding</keyword>
<dbReference type="PRINTS" id="PR01158">
    <property type="entry name" value="TOPISMRASEII"/>
</dbReference>
<dbReference type="InterPro" id="IPR013758">
    <property type="entry name" value="Topo_IIA_A/C_ab"/>
</dbReference>
<dbReference type="GO" id="GO:0000819">
    <property type="term" value="P:sister chromatid segregation"/>
    <property type="evidence" value="ECO:0007669"/>
    <property type="project" value="TreeGrafter"/>
</dbReference>
<evidence type="ECO:0000256" key="4">
    <source>
        <dbReference type="ARBA" id="ARBA00023125"/>
    </source>
</evidence>
<dbReference type="OrthoDB" id="276498at2759"/>
<dbReference type="PANTHER" id="PTHR10169:SF36">
    <property type="entry name" value="DNA TOPOISOMERASE 2-BETA"/>
    <property type="match status" value="1"/>
</dbReference>
<evidence type="ECO:0000256" key="1">
    <source>
        <dbReference type="ARBA" id="ARBA00004604"/>
    </source>
</evidence>
<feature type="compositionally biased region" description="Acidic residues" evidence="7">
    <location>
        <begin position="550"/>
        <end position="561"/>
    </location>
</feature>
<comment type="caution">
    <text evidence="9">The sequence shown here is derived from an EMBL/GenBank/DDBJ whole genome shotgun (WGS) entry which is preliminary data.</text>
</comment>
<dbReference type="GO" id="GO:0005654">
    <property type="term" value="C:nucleoplasm"/>
    <property type="evidence" value="ECO:0007669"/>
    <property type="project" value="UniProtKB-SubCell"/>
</dbReference>
<feature type="compositionally biased region" description="Basic and acidic residues" evidence="7">
    <location>
        <begin position="534"/>
        <end position="546"/>
    </location>
</feature>
<dbReference type="EMBL" id="JAACNH010000005">
    <property type="protein sequence ID" value="KAG8442919.1"/>
    <property type="molecule type" value="Genomic_DNA"/>
</dbReference>
<dbReference type="GO" id="GO:0005524">
    <property type="term" value="F:ATP binding"/>
    <property type="evidence" value="ECO:0007669"/>
    <property type="project" value="InterPro"/>
</dbReference>
<dbReference type="InterPro" id="IPR001154">
    <property type="entry name" value="TopoII_euk"/>
</dbReference>
<proteinExistence type="inferred from homology"/>
<organism evidence="9 10">
    <name type="scientific">Hymenochirus boettgeri</name>
    <name type="common">Congo dwarf clawed frog</name>
    <dbReference type="NCBI Taxonomy" id="247094"/>
    <lineage>
        <taxon>Eukaryota</taxon>
        <taxon>Metazoa</taxon>
        <taxon>Chordata</taxon>
        <taxon>Craniata</taxon>
        <taxon>Vertebrata</taxon>
        <taxon>Euteleostomi</taxon>
        <taxon>Amphibia</taxon>
        <taxon>Batrachia</taxon>
        <taxon>Anura</taxon>
        <taxon>Pipoidea</taxon>
        <taxon>Pipidae</taxon>
        <taxon>Pipinae</taxon>
        <taxon>Hymenochirus</taxon>
    </lineage>
</organism>
<dbReference type="InterPro" id="IPR013760">
    <property type="entry name" value="Topo_IIA-like_dom_sf"/>
</dbReference>
<evidence type="ECO:0000313" key="10">
    <source>
        <dbReference type="Proteomes" id="UP000812440"/>
    </source>
</evidence>
<dbReference type="InterPro" id="IPR012542">
    <property type="entry name" value="DTHCT"/>
</dbReference>
<evidence type="ECO:0000256" key="5">
    <source>
        <dbReference type="PROSITE-ProRule" id="PRU01384"/>
    </source>
</evidence>
<dbReference type="PANTHER" id="PTHR10169">
    <property type="entry name" value="DNA TOPOISOMERASE/GYRASE"/>
    <property type="match status" value="1"/>
</dbReference>
<feature type="compositionally biased region" description="Basic and acidic residues" evidence="7">
    <location>
        <begin position="690"/>
        <end position="709"/>
    </location>
</feature>
<dbReference type="FunFam" id="3.30.1360.40:FF:000003">
    <property type="entry name" value="DNA topoisomerase 2"/>
    <property type="match status" value="1"/>
</dbReference>
<evidence type="ECO:0000256" key="6">
    <source>
        <dbReference type="SAM" id="Coils"/>
    </source>
</evidence>
<dbReference type="Gene3D" id="3.30.1360.40">
    <property type="match status" value="1"/>
</dbReference>
<feature type="compositionally biased region" description="Basic and acidic residues" evidence="7">
    <location>
        <begin position="655"/>
        <end position="674"/>
    </location>
</feature>
<comment type="subcellular location">
    <subcellularLocation>
        <location evidence="1">Nucleus</location>
        <location evidence="1">Nucleolus</location>
    </subcellularLocation>
    <subcellularLocation>
        <location evidence="2">Nucleus</location>
        <location evidence="2">Nucleoplasm</location>
    </subcellularLocation>
</comment>
<feature type="compositionally biased region" description="Polar residues" evidence="7">
    <location>
        <begin position="604"/>
        <end position="614"/>
    </location>
</feature>
<dbReference type="FunFam" id="1.10.268.10:FF:000002">
    <property type="entry name" value="DNA topoisomerase 2"/>
    <property type="match status" value="1"/>
</dbReference>
<feature type="compositionally biased region" description="Basic and acidic residues" evidence="7">
    <location>
        <begin position="631"/>
        <end position="641"/>
    </location>
</feature>
<protein>
    <recommendedName>
        <fullName evidence="8">Topo IIA-type catalytic domain-containing protein</fullName>
    </recommendedName>
</protein>
<dbReference type="InterPro" id="IPR050634">
    <property type="entry name" value="DNA_Topoisomerase_II"/>
</dbReference>
<evidence type="ECO:0000256" key="3">
    <source>
        <dbReference type="ARBA" id="ARBA00011080"/>
    </source>
</evidence>
<dbReference type="SMART" id="SM00434">
    <property type="entry name" value="TOP4c"/>
    <property type="match status" value="1"/>
</dbReference>
<feature type="region of interest" description="Disordered" evidence="7">
    <location>
        <begin position="453"/>
        <end position="863"/>
    </location>
</feature>
<dbReference type="GO" id="GO:0003918">
    <property type="term" value="F:DNA topoisomerase type II (double strand cut, ATP-hydrolyzing) activity"/>
    <property type="evidence" value="ECO:0007669"/>
    <property type="project" value="InterPro"/>
</dbReference>
<dbReference type="Pfam" id="PF00521">
    <property type="entry name" value="DNA_topoisoIV"/>
    <property type="match status" value="1"/>
</dbReference>
<dbReference type="SUPFAM" id="SSF56719">
    <property type="entry name" value="Type II DNA topoisomerase"/>
    <property type="match status" value="1"/>
</dbReference>
<feature type="compositionally biased region" description="Acidic residues" evidence="7">
    <location>
        <begin position="584"/>
        <end position="600"/>
    </location>
</feature>
<comment type="caution">
    <text evidence="5">Lacks conserved residue(s) required for the propagation of feature annotation.</text>
</comment>
<evidence type="ECO:0000313" key="9">
    <source>
        <dbReference type="EMBL" id="KAG8442919.1"/>
    </source>
</evidence>
<dbReference type="GO" id="GO:0005730">
    <property type="term" value="C:nucleolus"/>
    <property type="evidence" value="ECO:0007669"/>
    <property type="project" value="UniProtKB-SubCell"/>
</dbReference>
<comment type="similarity">
    <text evidence="3">Belongs to the type II topoisomerase family.</text>
</comment>
<dbReference type="Proteomes" id="UP000812440">
    <property type="component" value="Chromosome 6"/>
</dbReference>
<dbReference type="GO" id="GO:0003677">
    <property type="term" value="F:DNA binding"/>
    <property type="evidence" value="ECO:0007669"/>
    <property type="project" value="UniProtKB-UniRule"/>
</dbReference>
<keyword evidence="10" id="KW-1185">Reference proteome</keyword>
<evidence type="ECO:0000256" key="7">
    <source>
        <dbReference type="SAM" id="MobiDB-lite"/>
    </source>
</evidence>
<feature type="domain" description="Topo IIA-type catalytic" evidence="8">
    <location>
        <begin position="1"/>
        <end position="366"/>
    </location>
</feature>
<accession>A0A8T2JCK8</accession>
<dbReference type="GO" id="GO:0006265">
    <property type="term" value="P:DNA topological change"/>
    <property type="evidence" value="ECO:0007669"/>
    <property type="project" value="InterPro"/>
</dbReference>
<feature type="compositionally biased region" description="Polar residues" evidence="7">
    <location>
        <begin position="830"/>
        <end position="839"/>
    </location>
</feature>
<dbReference type="PROSITE" id="PS52040">
    <property type="entry name" value="TOPO_IIA"/>
    <property type="match status" value="1"/>
</dbReference>
<dbReference type="Pfam" id="PF08070">
    <property type="entry name" value="DTHCT"/>
    <property type="match status" value="1"/>
</dbReference>
<feature type="compositionally biased region" description="Basic and acidic residues" evidence="7">
    <location>
        <begin position="508"/>
        <end position="518"/>
    </location>
</feature>
<sequence length="863" mass="97600">MIFLPLHYSPLARLLFPSVDDNLLKFLYDDNQRVEPEWYIPIIPMVLINGAEGIGTGWACKIPNYDTREIVNNVKRMLEGLDPTPMLPSYKNFKGTIQELGQNQYAMSGEIYVLDRNTVEITELPVRTWTQVYKEQVLEPMLNGTEKIPSLISDYKEYHTDTTVKFVVKMTEEKLAQAEAAGLHKVFKLQTSLTCNSMVLFDHMGCLKKYETVQDILKEFFDLRLQYYSLRKEWLIGMLGAEAARLNNQARFILEKIQGKMSIENKSKRDLVQMLVQKGYESDPIKAWKEAQEKSSEEDELQDQNEDSSSDSGMGSGPDFNYILNMSLWSLSKEKVDELIKQRDLKGKELNDLRRKSPSDLWKEDLAAFIEELERVEAQEKEDAMAGMAGKAIKGKVGKSKIKKLQLEETLPSLYGRRIEPQITAMKADASKKLLKKKKGEMDSLALKMEFDDEFGSAPAEGGAEDSQNTTPQKPVKPKREKKEPGSRAKKNILTPKSSIKKGKKRNPWSEDESKSDSDLEEAEAEPVVIPRDSLLRRAAAERPKYTFDFSEEEDAEDDDDVISHNNNVEDSKPPSSPAANSRDDDDDIAYDSQEKDEYEFSAFKSTPANQKSSELQKKKDDIFSSSFSAKVEEDSTKYISDDEPSPLYSTSFKSAEKPAKKGLSKKDSMKYYSDDDDDVPLYSSFTYKSTEKPTSKGSSKKETTRFNSDDDEDDDEPFSSFILKSTEKTASKGSAKKAKTDGVPKPKRPPKPKKSEASLNSESDLEFGSPKKSVTPKAKGRGKKRKTSDSENEGDYNPGKKSSKSTSSNKKSKKISFDQDSDSELLPTEVSSEPTSRQRPGRARKEVKYFADSEDEDEFPMF</sequence>